<feature type="transmembrane region" description="Helical" evidence="1">
    <location>
        <begin position="271"/>
        <end position="291"/>
    </location>
</feature>
<keyword evidence="1" id="KW-1133">Transmembrane helix</keyword>
<keyword evidence="1" id="KW-0472">Membrane</keyword>
<sequence>EMRKNMKNLIKVTLFTSLFSGSLYAAPVIFAQGGDDTATSIQAVVDDFRNTLGDLNPPDPVSLTDGRRQINWDAAPDAVSAPNAFAGDFFNFNAFPRARGIEFTTAGTGFQLSATNASGVGIDFANINPTYEAEFGTFSAERLFTAIDSNVVEARFFLPGTDTPATVSGIGVVFTDVDTVGSTQIDFYGLNNQLLTSQSVPVGTVGSQSLSFLGVYFDAGEQITRVVITSGDANLSATNTEGGGIDLVAMDDFIFGEPQAIQRAQVSVPTLSQWAMILLLISLMFVGMYSVKQRF</sequence>
<feature type="non-terminal residue" evidence="2">
    <location>
        <position position="1"/>
    </location>
</feature>
<keyword evidence="1" id="KW-0812">Transmembrane</keyword>
<accession>A0A3B0VQY2</accession>
<dbReference type="EMBL" id="UOFA01000245">
    <property type="protein sequence ID" value="VAW45965.1"/>
    <property type="molecule type" value="Genomic_DNA"/>
</dbReference>
<reference evidence="2" key="1">
    <citation type="submission" date="2018-06" db="EMBL/GenBank/DDBJ databases">
        <authorList>
            <person name="Zhirakovskaya E."/>
        </authorList>
    </citation>
    <scope>NUCLEOTIDE SEQUENCE</scope>
</reference>
<protein>
    <recommendedName>
        <fullName evidence="3">IPTL-CTERM protein sorting domain-containing protein</fullName>
    </recommendedName>
</protein>
<organism evidence="2">
    <name type="scientific">hydrothermal vent metagenome</name>
    <dbReference type="NCBI Taxonomy" id="652676"/>
    <lineage>
        <taxon>unclassified sequences</taxon>
        <taxon>metagenomes</taxon>
        <taxon>ecological metagenomes</taxon>
    </lineage>
</organism>
<evidence type="ECO:0000313" key="2">
    <source>
        <dbReference type="EMBL" id="VAW45965.1"/>
    </source>
</evidence>
<evidence type="ECO:0000256" key="1">
    <source>
        <dbReference type="SAM" id="Phobius"/>
    </source>
</evidence>
<name>A0A3B0VQY2_9ZZZZ</name>
<gene>
    <name evidence="2" type="ORF">MNBD_GAMMA02-1815</name>
</gene>
<evidence type="ECO:0008006" key="3">
    <source>
        <dbReference type="Google" id="ProtNLM"/>
    </source>
</evidence>
<proteinExistence type="predicted"/>
<dbReference type="AlphaFoldDB" id="A0A3B0VQY2"/>